<keyword evidence="2" id="KW-1185">Reference proteome</keyword>
<accession>W0ADW3</accession>
<protein>
    <submittedName>
        <fullName evidence="1">Uncharacterized protein</fullName>
    </submittedName>
</protein>
<sequence length="61" mass="6832">MQFSLTHDGSDYLLSIEDEDGETSEFTVSFEQLDLISEAIEQLLDADEDDALSADDDDEKD</sequence>
<gene>
    <name evidence="1" type="ORF">NX02_22255</name>
</gene>
<evidence type="ECO:0000313" key="1">
    <source>
        <dbReference type="EMBL" id="AHE56074.1"/>
    </source>
</evidence>
<dbReference type="eggNOG" id="ENOG5032IKJ">
    <property type="taxonomic scope" value="Bacteria"/>
</dbReference>
<organism evidence="1 2">
    <name type="scientific">Sphingomonas sanxanigenens DSM 19645 = NX02</name>
    <dbReference type="NCBI Taxonomy" id="1123269"/>
    <lineage>
        <taxon>Bacteria</taxon>
        <taxon>Pseudomonadati</taxon>
        <taxon>Pseudomonadota</taxon>
        <taxon>Alphaproteobacteria</taxon>
        <taxon>Sphingomonadales</taxon>
        <taxon>Sphingomonadaceae</taxon>
        <taxon>Sphingomonas</taxon>
    </lineage>
</organism>
<dbReference type="KEGG" id="ssan:NX02_22255"/>
<evidence type="ECO:0000313" key="2">
    <source>
        <dbReference type="Proteomes" id="UP000018851"/>
    </source>
</evidence>
<dbReference type="AlphaFoldDB" id="W0ADW3"/>
<dbReference type="OrthoDB" id="7478036at2"/>
<reference evidence="1 2" key="1">
    <citation type="submission" date="2013-07" db="EMBL/GenBank/DDBJ databases">
        <title>Completed genome of Sphingomonas sanxanigenens NX02.</title>
        <authorList>
            <person name="Ma T."/>
            <person name="Huang H."/>
            <person name="Wu M."/>
            <person name="Li X."/>
            <person name="Li G."/>
        </authorList>
    </citation>
    <scope>NUCLEOTIDE SEQUENCE [LARGE SCALE GENOMIC DNA]</scope>
    <source>
        <strain evidence="1 2">NX02</strain>
    </source>
</reference>
<proteinExistence type="predicted"/>
<dbReference type="Proteomes" id="UP000018851">
    <property type="component" value="Chromosome"/>
</dbReference>
<dbReference type="HOGENOM" id="CLU_203306_0_0_5"/>
<dbReference type="STRING" id="1123269.NX02_22255"/>
<dbReference type="PATRIC" id="fig|1123269.5.peg.4351"/>
<name>W0ADW3_9SPHN</name>
<dbReference type="EMBL" id="CP006644">
    <property type="protein sequence ID" value="AHE56074.1"/>
    <property type="molecule type" value="Genomic_DNA"/>
</dbReference>
<dbReference type="RefSeq" id="WP_039996751.1">
    <property type="nucleotide sequence ID" value="NZ_CP006644.1"/>
</dbReference>